<dbReference type="EMBL" id="JAPFFF010000044">
    <property type="protein sequence ID" value="KAK8840642.1"/>
    <property type="molecule type" value="Genomic_DNA"/>
</dbReference>
<organism evidence="3 6">
    <name type="scientific">Tritrichomonas musculus</name>
    <dbReference type="NCBI Taxonomy" id="1915356"/>
    <lineage>
        <taxon>Eukaryota</taxon>
        <taxon>Metamonada</taxon>
        <taxon>Parabasalia</taxon>
        <taxon>Tritrichomonadida</taxon>
        <taxon>Tritrichomonadidae</taxon>
        <taxon>Tritrichomonas</taxon>
    </lineage>
</organism>
<keyword evidence="1" id="KW-0175">Coiled coil</keyword>
<accession>A0ABR2GJK7</accession>
<evidence type="ECO:0000313" key="6">
    <source>
        <dbReference type="Proteomes" id="UP001470230"/>
    </source>
</evidence>
<comment type="caution">
    <text evidence="3">The sequence shown here is derived from an EMBL/GenBank/DDBJ whole genome shotgun (WGS) entry which is preliminary data.</text>
</comment>
<dbReference type="EMBL" id="JAPFFF010000744">
    <property type="protein sequence ID" value="KAK8833657.1"/>
    <property type="molecule type" value="Genomic_DNA"/>
</dbReference>
<evidence type="ECO:0000313" key="4">
    <source>
        <dbReference type="EMBL" id="KAK8833908.1"/>
    </source>
</evidence>
<feature type="compositionally biased region" description="Basic and acidic residues" evidence="2">
    <location>
        <begin position="370"/>
        <end position="408"/>
    </location>
</feature>
<protein>
    <submittedName>
        <fullName evidence="3">Uncharacterized protein</fullName>
    </submittedName>
</protein>
<evidence type="ECO:0000313" key="3">
    <source>
        <dbReference type="EMBL" id="KAK8833657.1"/>
    </source>
</evidence>
<gene>
    <name evidence="5" type="ORF">M9Y10_030417</name>
    <name evidence="4" type="ORF">M9Y10_039927</name>
    <name evidence="3" type="ORF">M9Y10_042519</name>
</gene>
<dbReference type="Proteomes" id="UP001470230">
    <property type="component" value="Unassembled WGS sequence"/>
</dbReference>
<feature type="region of interest" description="Disordered" evidence="2">
    <location>
        <begin position="940"/>
        <end position="999"/>
    </location>
</feature>
<keyword evidence="6" id="KW-1185">Reference proteome</keyword>
<name>A0ABR2GJK7_9EUKA</name>
<feature type="coiled-coil region" evidence="1">
    <location>
        <begin position="121"/>
        <end position="155"/>
    </location>
</feature>
<feature type="compositionally biased region" description="Basic and acidic residues" evidence="2">
    <location>
        <begin position="1052"/>
        <end position="1061"/>
    </location>
</feature>
<feature type="compositionally biased region" description="Basic and acidic residues" evidence="2">
    <location>
        <begin position="948"/>
        <end position="964"/>
    </location>
</feature>
<feature type="region of interest" description="Disordered" evidence="2">
    <location>
        <begin position="764"/>
        <end position="795"/>
    </location>
</feature>
<feature type="coiled-coil region" evidence="1">
    <location>
        <begin position="20"/>
        <end position="54"/>
    </location>
</feature>
<feature type="region of interest" description="Disordered" evidence="2">
    <location>
        <begin position="370"/>
        <end position="528"/>
    </location>
</feature>
<feature type="region of interest" description="Disordered" evidence="2">
    <location>
        <begin position="1037"/>
        <end position="1100"/>
    </location>
</feature>
<reference evidence="3 6" key="1">
    <citation type="submission" date="2024-04" db="EMBL/GenBank/DDBJ databases">
        <title>Tritrichomonas musculus Genome.</title>
        <authorList>
            <person name="Alves-Ferreira E."/>
            <person name="Grigg M."/>
            <person name="Lorenzi H."/>
            <person name="Galac M."/>
        </authorList>
    </citation>
    <scope>NUCLEOTIDE SEQUENCE [LARGE SCALE GENOMIC DNA]</scope>
    <source>
        <strain evidence="3 6">EAF2021</strain>
    </source>
</reference>
<feature type="region of interest" description="Disordered" evidence="2">
    <location>
        <begin position="330"/>
        <end position="355"/>
    </location>
</feature>
<feature type="compositionally biased region" description="Basic and acidic residues" evidence="2">
    <location>
        <begin position="776"/>
        <end position="795"/>
    </location>
</feature>
<feature type="compositionally biased region" description="Basic and acidic residues" evidence="2">
    <location>
        <begin position="330"/>
        <end position="353"/>
    </location>
</feature>
<proteinExistence type="predicted"/>
<evidence type="ECO:0000256" key="2">
    <source>
        <dbReference type="SAM" id="MobiDB-lite"/>
    </source>
</evidence>
<evidence type="ECO:0000313" key="5">
    <source>
        <dbReference type="EMBL" id="KAK8840642.1"/>
    </source>
</evidence>
<sequence>MTKSKGAPPGSLFVPKQFGIENEESQAKKLKIMIEELEAEKKEYIRFNQHLQENSKSVRQDNIILEEAIRDRKAYLELLKERYFKSIKKLDMISIKNQRIAKIYYAYRLRIKNLQLISNNQLNADEQILKYQQKINNIENRLDELMEKYPKSEIKTHYYKVLLSLISKLSKVNDLFTCEARNCLLKKKSKRSKKQTLYKDLQKKIDKINDVNLDQSKLTKTNDHIGDLSDQLKTCLPTYAKVLHIIKLKSRINEISEDDEFDTYIDIDSINHSKSRSYLKLEKKVSKIPKTVEFDEEIETLKRIVGGRSYDYLSDPQKQKEMENLYKLIEKRRNDSNKTNKEEKDSNKESKDNKKSKKFKKIIKFKEEETNTITDENKGSEKVEPIEKIEEITKIEIVEDEKEKTDENSDKEENEEKTDEIAKIENEEEKESSEKVGSSDLNSEKFPYLRKYGKLATRKSDKSEQVDFIESSESDEKMTLDEEDNMTEDYQLKIPSDKRKDLVDAQTSTTFKDRRRPKPKHISTYDPKIFRTSQFEPKNGRFTLANAPPIKLNVTLKDIGMEGLDSYANEIQKEEDKQSHSKSEAKKIEDVEKLNEEMRRRKITEAWKKRKELEKKINTYDPKIFRASAFSPTAAKKLNPEDIPPIKLSVELKDIGLEGLDSIGHCNAQEVKPRSPPQVDIKDEVEIARLEEEMRMKKVQEEWKKRKEMEKKINTYDPKIFRASAFSPAATKKLNPEDIPAIKLSVELKDIGLEGLDSFRTGNEQDEGQVFILETSPKKETKEEDNEETRRRKITEEWKKRKELEKKINTYDPRIFRTSAFSPTTGKLNPEDIPPIKLNVDLKDIGLEGLDSYRQEFQPHSPPKETTSTEKPKTIQQPRRKKKKDEKQASTYDPKIFESTLFTSPTSKLKQENIKPVKLTVTLKDIGLEGLDSYQAQVFQLELPPTENEEKKNKEENENDEKFVVKQPTETSSHSNFRAKRKQTENTTKSTTKSTYDPSVFRTSFYTNGRLKQDDIKPIKLNVTLKDIGLEGLDSYTPQNSQDFKPNNPKMAEVRKPKDCEAQNEAVSNVQKNSNSNVRIQKVNDNNKRKNEKTKRKSTYDPSIFNTTSCAFKSAQLKAKKIEPVKLNVTLKDIGLEGLDSF</sequence>
<feature type="region of interest" description="Disordered" evidence="2">
    <location>
        <begin position="850"/>
        <end position="909"/>
    </location>
</feature>
<evidence type="ECO:0000256" key="1">
    <source>
        <dbReference type="SAM" id="Coils"/>
    </source>
</evidence>
<feature type="compositionally biased region" description="Acidic residues" evidence="2">
    <location>
        <begin position="409"/>
        <end position="418"/>
    </location>
</feature>
<feature type="compositionally biased region" description="Low complexity" evidence="2">
    <location>
        <begin position="1067"/>
        <end position="1078"/>
    </location>
</feature>
<dbReference type="EMBL" id="JAPFFF010000602">
    <property type="protein sequence ID" value="KAK8833908.1"/>
    <property type="molecule type" value="Genomic_DNA"/>
</dbReference>